<keyword evidence="1 2" id="KW-0238">DNA-binding</keyword>
<evidence type="ECO:0000256" key="1">
    <source>
        <dbReference type="ARBA" id="ARBA00023125"/>
    </source>
</evidence>
<keyword evidence="5" id="KW-1185">Reference proteome</keyword>
<dbReference type="InterPro" id="IPR050109">
    <property type="entry name" value="HTH-type_TetR-like_transc_reg"/>
</dbReference>
<protein>
    <submittedName>
        <fullName evidence="4">TetR family transcriptional regulator</fullName>
    </submittedName>
</protein>
<accession>A0ABQ6YHC5</accession>
<proteinExistence type="predicted"/>
<dbReference type="SUPFAM" id="SSF48498">
    <property type="entry name" value="Tetracyclin repressor-like, C-terminal domain"/>
    <property type="match status" value="1"/>
</dbReference>
<comment type="caution">
    <text evidence="4">The sequence shown here is derived from an EMBL/GenBank/DDBJ whole genome shotgun (WGS) entry which is preliminary data.</text>
</comment>
<dbReference type="RefSeq" id="WP_067986347.1">
    <property type="nucleotide sequence ID" value="NZ_VMSD01000008.1"/>
</dbReference>
<name>A0ABQ6YHC5_9NOCA</name>
<feature type="DNA-binding region" description="H-T-H motif" evidence="2">
    <location>
        <begin position="33"/>
        <end position="52"/>
    </location>
</feature>
<sequence length="206" mass="22054">MTANPVLGPRALANRQRILAVAGKELLRDPAASMEDIAVAAGMVRRTLYGHFPTREALVDGLREQAFEQVGRALDTIDIQRSPARAIADLTIALWPVGDEFRLLLRLDETQSCVRTTDRLDSVRRVVITLIERGQADGSISDDLPPFAVAAMLVAMVIALLNAKNDGEWAGADAAEVAGRTCLITIGVAREAAVEIARMAAAESAV</sequence>
<dbReference type="Pfam" id="PF00440">
    <property type="entry name" value="TetR_N"/>
    <property type="match status" value="1"/>
</dbReference>
<dbReference type="Proteomes" id="UP000798951">
    <property type="component" value="Unassembled WGS sequence"/>
</dbReference>
<evidence type="ECO:0000313" key="5">
    <source>
        <dbReference type="Proteomes" id="UP000798951"/>
    </source>
</evidence>
<organism evidence="4 5">
    <name type="scientific">Nocardia caishijiensis</name>
    <dbReference type="NCBI Taxonomy" id="184756"/>
    <lineage>
        <taxon>Bacteria</taxon>
        <taxon>Bacillati</taxon>
        <taxon>Actinomycetota</taxon>
        <taxon>Actinomycetes</taxon>
        <taxon>Mycobacteriales</taxon>
        <taxon>Nocardiaceae</taxon>
        <taxon>Nocardia</taxon>
    </lineage>
</organism>
<dbReference type="SUPFAM" id="SSF46689">
    <property type="entry name" value="Homeodomain-like"/>
    <property type="match status" value="1"/>
</dbReference>
<dbReference type="InterPro" id="IPR036271">
    <property type="entry name" value="Tet_transcr_reg_TetR-rel_C_sf"/>
</dbReference>
<evidence type="ECO:0000259" key="3">
    <source>
        <dbReference type="PROSITE" id="PS50977"/>
    </source>
</evidence>
<gene>
    <name evidence="4" type="ORF">FNL39_1085</name>
</gene>
<evidence type="ECO:0000313" key="4">
    <source>
        <dbReference type="EMBL" id="KAF0845197.1"/>
    </source>
</evidence>
<dbReference type="InterPro" id="IPR009057">
    <property type="entry name" value="Homeodomain-like_sf"/>
</dbReference>
<dbReference type="PANTHER" id="PTHR30055:SF209">
    <property type="entry name" value="POSSIBLE TRANSCRIPTIONAL REGULATORY PROTEIN (PROBABLY TETR-FAMILY)"/>
    <property type="match status" value="1"/>
</dbReference>
<dbReference type="PANTHER" id="PTHR30055">
    <property type="entry name" value="HTH-TYPE TRANSCRIPTIONAL REGULATOR RUTR"/>
    <property type="match status" value="1"/>
</dbReference>
<dbReference type="Gene3D" id="1.10.357.10">
    <property type="entry name" value="Tetracycline Repressor, domain 2"/>
    <property type="match status" value="1"/>
</dbReference>
<dbReference type="InterPro" id="IPR001647">
    <property type="entry name" value="HTH_TetR"/>
</dbReference>
<dbReference type="PROSITE" id="PS50977">
    <property type="entry name" value="HTH_TETR_2"/>
    <property type="match status" value="1"/>
</dbReference>
<dbReference type="EMBL" id="VMSD01000008">
    <property type="protein sequence ID" value="KAF0845197.1"/>
    <property type="molecule type" value="Genomic_DNA"/>
</dbReference>
<feature type="domain" description="HTH tetR-type" evidence="3">
    <location>
        <begin position="12"/>
        <end position="70"/>
    </location>
</feature>
<evidence type="ECO:0000256" key="2">
    <source>
        <dbReference type="PROSITE-ProRule" id="PRU00335"/>
    </source>
</evidence>
<reference evidence="4 5" key="1">
    <citation type="submission" date="2019-07" db="EMBL/GenBank/DDBJ databases">
        <title>Genomic Encyclopedia of Type Strains, Phase IV (KMG-IV): sequencing the most valuable type-strain genomes for metagenomic binning, comparative biology and taxonomic classification.</title>
        <authorList>
            <person name="Goeker M."/>
        </authorList>
    </citation>
    <scope>NUCLEOTIDE SEQUENCE [LARGE SCALE GENOMIC DNA]</scope>
    <source>
        <strain evidence="4 5">DSM 44831</strain>
    </source>
</reference>